<evidence type="ECO:0000256" key="1">
    <source>
        <dbReference type="SAM" id="Phobius"/>
    </source>
</evidence>
<feature type="transmembrane region" description="Helical" evidence="1">
    <location>
        <begin position="184"/>
        <end position="204"/>
    </location>
</feature>
<feature type="transmembrane region" description="Helical" evidence="1">
    <location>
        <begin position="46"/>
        <end position="66"/>
    </location>
</feature>
<dbReference type="RefSeq" id="WP_144727810.1">
    <property type="nucleotide sequence ID" value="NZ_CAWOWR010000147.1"/>
</dbReference>
<organism evidence="3 4">
    <name type="scientific">Cobetia crustatorum</name>
    <dbReference type="NCBI Taxonomy" id="553385"/>
    <lineage>
        <taxon>Bacteria</taxon>
        <taxon>Pseudomonadati</taxon>
        <taxon>Pseudomonadota</taxon>
        <taxon>Gammaproteobacteria</taxon>
        <taxon>Oceanospirillales</taxon>
        <taxon>Halomonadaceae</taxon>
        <taxon>Cobetia</taxon>
    </lineage>
</organism>
<accession>A0A558HI87</accession>
<dbReference type="InterPro" id="IPR025509">
    <property type="entry name" value="DUF4396"/>
</dbReference>
<feature type="domain" description="DUF4396" evidence="2">
    <location>
        <begin position="81"/>
        <end position="209"/>
    </location>
</feature>
<reference evidence="3 4" key="1">
    <citation type="submission" date="2019-07" db="EMBL/GenBank/DDBJ databases">
        <title>Diversity of Bacteria from Kongsfjorden, Arctic.</title>
        <authorList>
            <person name="Yu Y."/>
        </authorList>
    </citation>
    <scope>NUCLEOTIDE SEQUENCE [LARGE SCALE GENOMIC DNA]</scope>
    <source>
        <strain evidence="3 4">SM1923</strain>
    </source>
</reference>
<keyword evidence="1" id="KW-0472">Membrane</keyword>
<gene>
    <name evidence="3" type="ORF">FQP86_13325</name>
</gene>
<comment type="caution">
    <text evidence="3">The sequence shown here is derived from an EMBL/GenBank/DDBJ whole genome shotgun (WGS) entry which is preliminary data.</text>
</comment>
<name>A0A558HI87_9GAMM</name>
<dbReference type="EMBL" id="VNFH01000009">
    <property type="protein sequence ID" value="TVU68758.1"/>
    <property type="molecule type" value="Genomic_DNA"/>
</dbReference>
<dbReference type="AlphaFoldDB" id="A0A558HI87"/>
<evidence type="ECO:0000313" key="3">
    <source>
        <dbReference type="EMBL" id="TVU68758.1"/>
    </source>
</evidence>
<feature type="transmembrane region" description="Helical" evidence="1">
    <location>
        <begin position="12"/>
        <end position="30"/>
    </location>
</feature>
<dbReference type="Proteomes" id="UP000319941">
    <property type="component" value="Unassembled WGS sequence"/>
</dbReference>
<dbReference type="OrthoDB" id="1495425at2"/>
<evidence type="ECO:0000259" key="2">
    <source>
        <dbReference type="Pfam" id="PF14342"/>
    </source>
</evidence>
<dbReference type="Pfam" id="PF14342">
    <property type="entry name" value="DUF4396"/>
    <property type="match status" value="1"/>
</dbReference>
<feature type="transmembrane region" description="Helical" evidence="1">
    <location>
        <begin position="87"/>
        <end position="108"/>
    </location>
</feature>
<dbReference type="STRING" id="553385.GCA_000591415_03488"/>
<evidence type="ECO:0000313" key="4">
    <source>
        <dbReference type="Proteomes" id="UP000319941"/>
    </source>
</evidence>
<sequence>MQSALRDLLSDWSLFLGWLLLMVPSLVWVLRDLTSSNAHLAPMMKWVWGLTTLYSGIVGLLVYRFAGRRQIADNSDARKGLRSVAHCYSGCGLGEFVGVVLAVGLLALGNFATAIITFLFAYLFGFLLTVGPMLQAGSDDKRKVIQDAFRSETASIFVMELVAISVDLWLGGRSGMHDALFWNSMVISLSLGLLAAWPVNVWLVKRGIKGGMADPRETDPHAQHHAHC</sequence>
<keyword evidence="1" id="KW-1133">Transmembrane helix</keyword>
<protein>
    <submittedName>
        <fullName evidence="3">DUF4396 domain-containing protein</fullName>
    </submittedName>
</protein>
<feature type="transmembrane region" description="Helical" evidence="1">
    <location>
        <begin position="154"/>
        <end position="172"/>
    </location>
</feature>
<feature type="transmembrane region" description="Helical" evidence="1">
    <location>
        <begin position="114"/>
        <end position="134"/>
    </location>
</feature>
<proteinExistence type="predicted"/>
<keyword evidence="4" id="KW-1185">Reference proteome</keyword>
<keyword evidence="1" id="KW-0812">Transmembrane</keyword>